<evidence type="ECO:0000256" key="7">
    <source>
        <dbReference type="SAM" id="MobiDB-lite"/>
    </source>
</evidence>
<evidence type="ECO:0000256" key="1">
    <source>
        <dbReference type="ARBA" id="ARBA00004123"/>
    </source>
</evidence>
<dbReference type="InterPro" id="IPR000047">
    <property type="entry name" value="HTH_motif"/>
</dbReference>
<dbReference type="GO" id="GO:0030154">
    <property type="term" value="P:cell differentiation"/>
    <property type="evidence" value="ECO:0007669"/>
    <property type="project" value="TreeGrafter"/>
</dbReference>
<keyword evidence="3 5" id="KW-0371">Homeobox</keyword>
<dbReference type="Pfam" id="PF00046">
    <property type="entry name" value="Homeodomain"/>
    <property type="match status" value="1"/>
</dbReference>
<dbReference type="PROSITE" id="PS50071">
    <property type="entry name" value="HOMEOBOX_2"/>
    <property type="match status" value="1"/>
</dbReference>
<dbReference type="Gene3D" id="1.10.10.60">
    <property type="entry name" value="Homeodomain-like"/>
    <property type="match status" value="1"/>
</dbReference>
<dbReference type="AlphaFoldDB" id="A0A9P6B420"/>
<name>A0A9P6B420_9AGAM</name>
<reference evidence="9" key="1">
    <citation type="journal article" date="2020" name="Nat. Commun.">
        <title>Large-scale genome sequencing of mycorrhizal fungi provides insights into the early evolution of symbiotic traits.</title>
        <authorList>
            <person name="Miyauchi S."/>
            <person name="Kiss E."/>
            <person name="Kuo A."/>
            <person name="Drula E."/>
            <person name="Kohler A."/>
            <person name="Sanchez-Garcia M."/>
            <person name="Morin E."/>
            <person name="Andreopoulos B."/>
            <person name="Barry K.W."/>
            <person name="Bonito G."/>
            <person name="Buee M."/>
            <person name="Carver A."/>
            <person name="Chen C."/>
            <person name="Cichocki N."/>
            <person name="Clum A."/>
            <person name="Culley D."/>
            <person name="Crous P.W."/>
            <person name="Fauchery L."/>
            <person name="Girlanda M."/>
            <person name="Hayes R.D."/>
            <person name="Keri Z."/>
            <person name="LaButti K."/>
            <person name="Lipzen A."/>
            <person name="Lombard V."/>
            <person name="Magnuson J."/>
            <person name="Maillard F."/>
            <person name="Murat C."/>
            <person name="Nolan M."/>
            <person name="Ohm R.A."/>
            <person name="Pangilinan J."/>
            <person name="Pereira M.F."/>
            <person name="Perotto S."/>
            <person name="Peter M."/>
            <person name="Pfister S."/>
            <person name="Riley R."/>
            <person name="Sitrit Y."/>
            <person name="Stielow J.B."/>
            <person name="Szollosi G."/>
            <person name="Zifcakova L."/>
            <person name="Stursova M."/>
            <person name="Spatafora J.W."/>
            <person name="Tedersoo L."/>
            <person name="Vaario L.M."/>
            <person name="Yamada A."/>
            <person name="Yan M."/>
            <person name="Wang P."/>
            <person name="Xu J."/>
            <person name="Bruns T."/>
            <person name="Baldrian P."/>
            <person name="Vilgalys R."/>
            <person name="Dunand C."/>
            <person name="Henrissat B."/>
            <person name="Grigoriev I.V."/>
            <person name="Hibbett D."/>
            <person name="Nagy L.G."/>
            <person name="Martin F.M."/>
        </authorList>
    </citation>
    <scope>NUCLEOTIDE SEQUENCE</scope>
    <source>
        <strain evidence="9">UP504</strain>
    </source>
</reference>
<dbReference type="InterPro" id="IPR001356">
    <property type="entry name" value="HD"/>
</dbReference>
<evidence type="ECO:0000256" key="3">
    <source>
        <dbReference type="ARBA" id="ARBA00023155"/>
    </source>
</evidence>
<dbReference type="GO" id="GO:0000978">
    <property type="term" value="F:RNA polymerase II cis-regulatory region sequence-specific DNA binding"/>
    <property type="evidence" value="ECO:0007669"/>
    <property type="project" value="TreeGrafter"/>
</dbReference>
<keyword evidence="2 5" id="KW-0238">DNA-binding</keyword>
<dbReference type="GO" id="GO:0006357">
    <property type="term" value="P:regulation of transcription by RNA polymerase II"/>
    <property type="evidence" value="ECO:0007669"/>
    <property type="project" value="TreeGrafter"/>
</dbReference>
<gene>
    <name evidence="9" type="ORF">BS47DRAFT_591849</name>
</gene>
<evidence type="ECO:0000256" key="2">
    <source>
        <dbReference type="ARBA" id="ARBA00023125"/>
    </source>
</evidence>
<dbReference type="InterPro" id="IPR009057">
    <property type="entry name" value="Homeodomain-like_sf"/>
</dbReference>
<evidence type="ECO:0000313" key="9">
    <source>
        <dbReference type="EMBL" id="KAF9517007.1"/>
    </source>
</evidence>
<keyword evidence="10" id="KW-1185">Reference proteome</keyword>
<sequence>MANGVYDRLQTYSGQLCEPYPSPPIVYSERQPIYDPLEGGIMTRSRRNTAPTTMQSLPQGLYPSVAVDSHYTYATEPSGPQVEDSPLLDAQPVSPPGPPSEEASGGGESESSHNPSGSRTGKRKRSRVTPAQLAQLERAFSKDRSPTAARRKEISEMLGMQERQTQVWFQNRRAKAKLLEQRARSGHLASHSRADYPGMVSVPLERDGDLQALLHEDDPIFIIPCNDLSIGTFRRISAGVHDLVGYICESKRCLAWFIFSAGTGFKMEMPYDSISATEYADGVPSGQGRAAFLLTRPPRFTVNPRSLPRQPRGRPGPGSCVKIGRKATKHLRVYATRW</sequence>
<evidence type="ECO:0000256" key="4">
    <source>
        <dbReference type="ARBA" id="ARBA00023242"/>
    </source>
</evidence>
<keyword evidence="4 5" id="KW-0539">Nucleus</keyword>
<dbReference type="GO" id="GO:0005634">
    <property type="term" value="C:nucleus"/>
    <property type="evidence" value="ECO:0007669"/>
    <property type="project" value="UniProtKB-SubCell"/>
</dbReference>
<evidence type="ECO:0000256" key="5">
    <source>
        <dbReference type="PROSITE-ProRule" id="PRU00108"/>
    </source>
</evidence>
<dbReference type="CDD" id="cd00086">
    <property type="entry name" value="homeodomain"/>
    <property type="match status" value="1"/>
</dbReference>
<accession>A0A9P6B420</accession>
<evidence type="ECO:0000256" key="6">
    <source>
        <dbReference type="RuleBase" id="RU000682"/>
    </source>
</evidence>
<dbReference type="InterPro" id="IPR051000">
    <property type="entry name" value="Homeobox_DNA-bind_prot"/>
</dbReference>
<dbReference type="PANTHER" id="PTHR24324:SF5">
    <property type="entry name" value="HEMATOPOIETICALLY-EXPRESSED HOMEOBOX PROTEIN HHEX"/>
    <property type="match status" value="1"/>
</dbReference>
<comment type="subcellular location">
    <subcellularLocation>
        <location evidence="1 5 6">Nucleus</location>
    </subcellularLocation>
</comment>
<protein>
    <recommendedName>
        <fullName evidence="8">Homeobox domain-containing protein</fullName>
    </recommendedName>
</protein>
<dbReference type="EMBL" id="MU128935">
    <property type="protein sequence ID" value="KAF9517007.1"/>
    <property type="molecule type" value="Genomic_DNA"/>
</dbReference>
<evidence type="ECO:0000313" key="10">
    <source>
        <dbReference type="Proteomes" id="UP000886523"/>
    </source>
</evidence>
<dbReference type="Proteomes" id="UP000886523">
    <property type="component" value="Unassembled WGS sequence"/>
</dbReference>
<comment type="caution">
    <text evidence="9">The sequence shown here is derived from an EMBL/GenBank/DDBJ whole genome shotgun (WGS) entry which is preliminary data.</text>
</comment>
<dbReference type="PANTHER" id="PTHR24324">
    <property type="entry name" value="HOMEOBOX PROTEIN HHEX"/>
    <property type="match status" value="1"/>
</dbReference>
<dbReference type="SUPFAM" id="SSF46689">
    <property type="entry name" value="Homeodomain-like"/>
    <property type="match status" value="1"/>
</dbReference>
<dbReference type="SMART" id="SM00389">
    <property type="entry name" value="HOX"/>
    <property type="match status" value="1"/>
</dbReference>
<proteinExistence type="predicted"/>
<dbReference type="OrthoDB" id="6159439at2759"/>
<feature type="region of interest" description="Disordered" evidence="7">
    <location>
        <begin position="74"/>
        <end position="130"/>
    </location>
</feature>
<feature type="domain" description="Homeobox" evidence="8">
    <location>
        <begin position="119"/>
        <end position="179"/>
    </location>
</feature>
<organism evidence="9 10">
    <name type="scientific">Hydnum rufescens UP504</name>
    <dbReference type="NCBI Taxonomy" id="1448309"/>
    <lineage>
        <taxon>Eukaryota</taxon>
        <taxon>Fungi</taxon>
        <taxon>Dikarya</taxon>
        <taxon>Basidiomycota</taxon>
        <taxon>Agaricomycotina</taxon>
        <taxon>Agaricomycetes</taxon>
        <taxon>Cantharellales</taxon>
        <taxon>Hydnaceae</taxon>
        <taxon>Hydnum</taxon>
    </lineage>
</organism>
<feature type="DNA-binding region" description="Homeobox" evidence="5">
    <location>
        <begin position="121"/>
        <end position="180"/>
    </location>
</feature>
<evidence type="ECO:0000259" key="8">
    <source>
        <dbReference type="PROSITE" id="PS50071"/>
    </source>
</evidence>
<dbReference type="PRINTS" id="PR00031">
    <property type="entry name" value="HTHREPRESSR"/>
</dbReference>